<dbReference type="EMBL" id="KV598720">
    <property type="protein sequence ID" value="OPL20872.1"/>
    <property type="molecule type" value="Genomic_DNA"/>
</dbReference>
<protein>
    <recommendedName>
        <fullName evidence="3">Tyrosine-protein phosphatase domain-containing protein</fullName>
    </recommendedName>
</protein>
<name>A0A3R5WDD2_MYTGA</name>
<dbReference type="AlphaFoldDB" id="A0A3R5WDD2"/>
<evidence type="ECO:0000313" key="2">
    <source>
        <dbReference type="Proteomes" id="UP000266721"/>
    </source>
</evidence>
<keyword evidence="2" id="KW-1185">Reference proteome</keyword>
<dbReference type="SUPFAM" id="SSF52799">
    <property type="entry name" value="(Phosphotyrosine protein) phosphatases II"/>
    <property type="match status" value="1"/>
</dbReference>
<organism evidence="1 2">
    <name type="scientific">Mytilus galloprovincialis</name>
    <name type="common">Mediterranean mussel</name>
    <dbReference type="NCBI Taxonomy" id="29158"/>
    <lineage>
        <taxon>Eukaryota</taxon>
        <taxon>Metazoa</taxon>
        <taxon>Spiralia</taxon>
        <taxon>Lophotrochozoa</taxon>
        <taxon>Mollusca</taxon>
        <taxon>Bivalvia</taxon>
        <taxon>Autobranchia</taxon>
        <taxon>Pteriomorphia</taxon>
        <taxon>Mytilida</taxon>
        <taxon>Mytiloidea</taxon>
        <taxon>Mytilidae</taxon>
        <taxon>Mytilinae</taxon>
        <taxon>Mytilus</taxon>
    </lineage>
</organism>
<reference evidence="1 2" key="1">
    <citation type="journal article" date="2016" name="PLoS ONE">
        <title>A First Insight into the Genome of the Filter-Feeder Mussel Mytilus galloprovincialis.</title>
        <authorList>
            <person name="Murgarella M."/>
            <person name="Puiu D."/>
            <person name="Novoa B."/>
            <person name="Figueras A."/>
            <person name="Posada D."/>
            <person name="Canchaya C."/>
        </authorList>
    </citation>
    <scope>NUCLEOTIDE SEQUENCE [LARGE SCALE GENOMIC DNA]</scope>
    <source>
        <tissue evidence="1">Muscle</tissue>
    </source>
</reference>
<dbReference type="InterPro" id="IPR029021">
    <property type="entry name" value="Prot-tyrosine_phosphatase-like"/>
</dbReference>
<evidence type="ECO:0000313" key="1">
    <source>
        <dbReference type="EMBL" id="OPL20872.1"/>
    </source>
</evidence>
<dbReference type="SMR" id="A0A3R5WDD2"/>
<feature type="non-terminal residue" evidence="1">
    <location>
        <position position="1"/>
    </location>
</feature>
<dbReference type="Proteomes" id="UP000266721">
    <property type="component" value="Unassembled WGS sequence"/>
</dbReference>
<evidence type="ECO:0008006" key="3">
    <source>
        <dbReference type="Google" id="ProtNLM"/>
    </source>
</evidence>
<feature type="non-terminal residue" evidence="1">
    <location>
        <position position="110"/>
    </location>
</feature>
<accession>A0A3R5WDD2</accession>
<gene>
    <name evidence="1" type="ORF">AM593_02789</name>
</gene>
<proteinExistence type="predicted"/>
<sequence length="110" mass="12843">LKGGEDPECQIDDNVDENVYNNVNSKYDVSKYNILIEDLKDAINEKQKDEGFKKEYEMLPRGLMYAHVEGSKEENKFKVELSKFEVIFDDHSRVILRGNTKNDYINASYI</sequence>
<dbReference type="Gene3D" id="3.90.190.10">
    <property type="entry name" value="Protein tyrosine phosphatase superfamily"/>
    <property type="match status" value="1"/>
</dbReference>